<accession>A0AAE3IXL5</accession>
<dbReference type="Proteomes" id="UP001209318">
    <property type="component" value="Unassembled WGS sequence"/>
</dbReference>
<proteinExistence type="inferred from homology"/>
<sequence>MENFQILETNSLLSAMGSRAQQYKQLQAEMFHLRNTILSFTQLENELQGKGADAIKQFYVANIDVVDAWLRLIEEKIAFFQGIEASLQQLNLSENTIVHVSFLESELTQSYQRSNEIIDNQKVELQQIFHEIHDILPLKIYNTIPMEDLLAKADKEREDTISAVIYLDQQLTSEYQSIQRTEDYLISLFSSIIQASTYAGSSNPIHFDEKIYKNSDSYQFQEQMRDQHQEYMEYKTEQQVSKNENQLHIYPNDDDFQLRND</sequence>
<comment type="caution">
    <text evidence="3">The sequence shown here is derived from an EMBL/GenBank/DDBJ whole genome shotgun (WGS) entry which is preliminary data.</text>
</comment>
<dbReference type="RefSeq" id="WP_263074110.1">
    <property type="nucleotide sequence ID" value="NZ_JAOUSF010000005.1"/>
</dbReference>
<dbReference type="PROSITE" id="PS51450">
    <property type="entry name" value="LRR"/>
    <property type="match status" value="1"/>
</dbReference>
<reference evidence="3" key="1">
    <citation type="submission" date="2022-10" db="EMBL/GenBank/DDBJ databases">
        <title>Description of Fervidibacillus gen. nov. in the family Fervidibacillaceae fam. nov. with two species, Fervidibacillus albus sp. nov., and Fervidibacillus halotolerans sp. nov., isolated from tidal flat sediments.</title>
        <authorList>
            <person name="Kwon K.K."/>
            <person name="Yang S.-H."/>
        </authorList>
    </citation>
    <scope>NUCLEOTIDE SEQUENCE</scope>
    <source>
        <strain evidence="3">JCM 19140</strain>
    </source>
</reference>
<dbReference type="Pfam" id="PF04740">
    <property type="entry name" value="LXG"/>
    <property type="match status" value="1"/>
</dbReference>
<dbReference type="PANTHER" id="PTHR34976:SF2">
    <property type="entry name" value="TYPE VII SECRETION SYSTEM PROTEIN ESSD"/>
    <property type="match status" value="1"/>
</dbReference>
<protein>
    <submittedName>
        <fullName evidence="3">LXG domain-containing protein</fullName>
    </submittedName>
</protein>
<organism evidence="3 4">
    <name type="scientific">Perspicuibacillus lycopersici</name>
    <dbReference type="NCBI Taxonomy" id="1325689"/>
    <lineage>
        <taxon>Bacteria</taxon>
        <taxon>Bacillati</taxon>
        <taxon>Bacillota</taxon>
        <taxon>Bacilli</taxon>
        <taxon>Bacillales</taxon>
        <taxon>Bacillaceae</taxon>
        <taxon>Perspicuibacillus</taxon>
    </lineage>
</organism>
<dbReference type="PROSITE" id="PS51756">
    <property type="entry name" value="LXG"/>
    <property type="match status" value="1"/>
</dbReference>
<feature type="domain" description="LXG" evidence="2">
    <location>
        <begin position="3"/>
        <end position="238"/>
    </location>
</feature>
<dbReference type="AlphaFoldDB" id="A0AAE3IXL5"/>
<dbReference type="EMBL" id="JAOUSF010000005">
    <property type="protein sequence ID" value="MCU9614789.1"/>
    <property type="molecule type" value="Genomic_DNA"/>
</dbReference>
<evidence type="ECO:0000256" key="1">
    <source>
        <dbReference type="ARBA" id="ARBA00034117"/>
    </source>
</evidence>
<dbReference type="PANTHER" id="PTHR34976">
    <property type="entry name" value="RIBONUCLEASE YQCG-RELATED"/>
    <property type="match status" value="1"/>
</dbReference>
<dbReference type="InterPro" id="IPR051768">
    <property type="entry name" value="Bact_secretion_toxin"/>
</dbReference>
<comment type="similarity">
    <text evidence="1">In the N-terminal section; belongs to the LXG family.</text>
</comment>
<evidence type="ECO:0000313" key="4">
    <source>
        <dbReference type="Proteomes" id="UP001209318"/>
    </source>
</evidence>
<evidence type="ECO:0000313" key="3">
    <source>
        <dbReference type="EMBL" id="MCU9614789.1"/>
    </source>
</evidence>
<keyword evidence="4" id="KW-1185">Reference proteome</keyword>
<name>A0AAE3IXL5_9BACI</name>
<dbReference type="InterPro" id="IPR006829">
    <property type="entry name" value="LXG_dom"/>
</dbReference>
<evidence type="ECO:0000259" key="2">
    <source>
        <dbReference type="PROSITE" id="PS51756"/>
    </source>
</evidence>
<gene>
    <name evidence="3" type="ORF">OEV98_14695</name>
</gene>
<dbReference type="InterPro" id="IPR001611">
    <property type="entry name" value="Leu-rich_rpt"/>
</dbReference>